<dbReference type="InterPro" id="IPR027266">
    <property type="entry name" value="TrmE/GcvT-like"/>
</dbReference>
<dbReference type="GO" id="GO:0002098">
    <property type="term" value="P:tRNA wobble uridine modification"/>
    <property type="evidence" value="ECO:0007669"/>
    <property type="project" value="TreeGrafter"/>
</dbReference>
<dbReference type="Gene3D" id="3.30.1360.120">
    <property type="entry name" value="Probable tRNA modification gtpase trme, domain 1"/>
    <property type="match status" value="1"/>
</dbReference>
<evidence type="ECO:0000256" key="10">
    <source>
        <dbReference type="HAMAP-Rule" id="MF_00379"/>
    </source>
</evidence>
<feature type="binding site" evidence="10">
    <location>
        <position position="258"/>
    </location>
    <ligand>
        <name>Mg(2+)</name>
        <dbReference type="ChEBI" id="CHEBI:18420"/>
    </ligand>
</feature>
<reference evidence="13 14" key="1">
    <citation type="submission" date="2016-11" db="EMBL/GenBank/DDBJ databases">
        <authorList>
            <person name="Jaros S."/>
            <person name="Januszkiewicz K."/>
            <person name="Wedrychowicz H."/>
        </authorList>
    </citation>
    <scope>NUCLEOTIDE SEQUENCE [LARGE SCALE GENOMIC DNA]</scope>
    <source>
        <strain evidence="13 14">DSM 14828</strain>
    </source>
</reference>
<organism evidence="13 14">
    <name type="scientific">Alkalibacter saccharofermentans DSM 14828</name>
    <dbReference type="NCBI Taxonomy" id="1120975"/>
    <lineage>
        <taxon>Bacteria</taxon>
        <taxon>Bacillati</taxon>
        <taxon>Bacillota</taxon>
        <taxon>Clostridia</taxon>
        <taxon>Eubacteriales</taxon>
        <taxon>Eubacteriaceae</taxon>
        <taxon>Alkalibacter</taxon>
    </lineage>
</organism>
<evidence type="ECO:0000259" key="12">
    <source>
        <dbReference type="PROSITE" id="PS51709"/>
    </source>
</evidence>
<dbReference type="InterPro" id="IPR027417">
    <property type="entry name" value="P-loop_NTPase"/>
</dbReference>
<dbReference type="GO" id="GO:0003924">
    <property type="term" value="F:GTPase activity"/>
    <property type="evidence" value="ECO:0007669"/>
    <property type="project" value="UniProtKB-UniRule"/>
</dbReference>
<keyword evidence="2 10" id="KW-0963">Cytoplasm</keyword>
<dbReference type="SUPFAM" id="SSF52540">
    <property type="entry name" value="P-loop containing nucleoside triphosphate hydrolases"/>
    <property type="match status" value="1"/>
</dbReference>
<evidence type="ECO:0000313" key="14">
    <source>
        <dbReference type="Proteomes" id="UP000184251"/>
    </source>
</evidence>
<dbReference type="AlphaFoldDB" id="A0A1M4T684"/>
<sequence>MNYLEDTVAAISTPVGFSGIGMVRMTGDKSVEVIKKIFVTKSTTDFDDYKNRSIIYGHIVDEKGQIVDEVLVSKMLGPNTYTREDVIEISCHGGIIPVRKILELTLANGARMAEPGEFTKRAFLNGRIDLTQAEAVIDVINSKTDRSLQMSVKQLEGRLSKKVKEIRNDLIEILAHIEASIDYPEYDIEEMSFQLISQKSNDIKFKIDKLIQTSKNGRIIREGIKTAIIGKPNVGKSSLLNALLGEERAIVTEFEGTTRDTIEEYINIKGIPLKIIDTAGIRETENLIEKLGINKTKEILSESDFVLLLLDGERGIDEEDMALLQLVKDKKGLVAINKIDRKLKVNKEDVRDKSHMEVVEISILKELGIEELKNKIYDEVSNAGMDSDAYEMVSNIRHINLLQDSSQSLNDCLEGLDSGLPIEMISVDVKNAWDKLGKMIGETVTEDIVDEIFSKFCIGK</sequence>
<proteinExistence type="inferred from homology"/>
<dbReference type="NCBIfam" id="TIGR00231">
    <property type="entry name" value="small_GTP"/>
    <property type="match status" value="1"/>
</dbReference>
<dbReference type="CDD" id="cd04164">
    <property type="entry name" value="trmE"/>
    <property type="match status" value="1"/>
</dbReference>
<keyword evidence="5 10" id="KW-0547">Nucleotide-binding</keyword>
<keyword evidence="9 10" id="KW-0342">GTP-binding</keyword>
<dbReference type="Gene3D" id="1.20.120.430">
    <property type="entry name" value="tRNA modification GTPase MnmE domain 2"/>
    <property type="match status" value="1"/>
</dbReference>
<feature type="binding site" evidence="10">
    <location>
        <begin position="277"/>
        <end position="280"/>
    </location>
    <ligand>
        <name>GTP</name>
        <dbReference type="ChEBI" id="CHEBI:37565"/>
    </ligand>
</feature>
<dbReference type="STRING" id="1120975.SAMN02746064_00390"/>
<evidence type="ECO:0000256" key="6">
    <source>
        <dbReference type="ARBA" id="ARBA00022801"/>
    </source>
</evidence>
<dbReference type="GO" id="GO:0030488">
    <property type="term" value="P:tRNA methylation"/>
    <property type="evidence" value="ECO:0007669"/>
    <property type="project" value="TreeGrafter"/>
</dbReference>
<keyword evidence="8 10" id="KW-0630">Potassium</keyword>
<dbReference type="PROSITE" id="PS51709">
    <property type="entry name" value="G_TRME"/>
    <property type="match status" value="1"/>
</dbReference>
<evidence type="ECO:0000256" key="11">
    <source>
        <dbReference type="RuleBase" id="RU003313"/>
    </source>
</evidence>
<comment type="subunit">
    <text evidence="10">Homodimer. Heterotetramer of two MnmE and two MnmG subunits.</text>
</comment>
<dbReference type="GO" id="GO:0046872">
    <property type="term" value="F:metal ion binding"/>
    <property type="evidence" value="ECO:0007669"/>
    <property type="project" value="UniProtKB-KW"/>
</dbReference>
<dbReference type="EMBL" id="FQTU01000002">
    <property type="protein sequence ID" value="SHE39818.1"/>
    <property type="molecule type" value="Genomic_DNA"/>
</dbReference>
<feature type="binding site" evidence="10">
    <location>
        <position position="460"/>
    </location>
    <ligand>
        <name>(6S)-5-formyl-5,6,7,8-tetrahydrofolate</name>
        <dbReference type="ChEBI" id="CHEBI:57457"/>
    </ligand>
</feature>
<comment type="cofactor">
    <cofactor evidence="10">
        <name>K(+)</name>
        <dbReference type="ChEBI" id="CHEBI:29103"/>
    </cofactor>
    <text evidence="10">Binds 1 potassium ion per subunit.</text>
</comment>
<dbReference type="EC" id="3.6.-.-" evidence="10"/>
<dbReference type="GO" id="GO:0005525">
    <property type="term" value="F:GTP binding"/>
    <property type="evidence" value="ECO:0007669"/>
    <property type="project" value="UniProtKB-UniRule"/>
</dbReference>
<keyword evidence="6 10" id="KW-0378">Hydrolase</keyword>
<feature type="domain" description="TrmE-type G" evidence="12">
    <location>
        <begin position="223"/>
        <end position="381"/>
    </location>
</feature>
<accession>A0A1M4T684</accession>
<comment type="function">
    <text evidence="10">Exhibits a very high intrinsic GTPase hydrolysis rate. Involved in the addition of a carboxymethylaminomethyl (cmnm) group at the wobble position (U34) of certain tRNAs, forming tRNA-cmnm(5)s(2)U34.</text>
</comment>
<dbReference type="Pfam" id="PF10396">
    <property type="entry name" value="TrmE_N"/>
    <property type="match status" value="1"/>
</dbReference>
<dbReference type="InterPro" id="IPR004520">
    <property type="entry name" value="GTPase_MnmE"/>
</dbReference>
<evidence type="ECO:0000256" key="8">
    <source>
        <dbReference type="ARBA" id="ARBA00022958"/>
    </source>
</evidence>
<dbReference type="PANTHER" id="PTHR42714:SF2">
    <property type="entry name" value="TRNA MODIFICATION GTPASE GTPBP3, MITOCHONDRIAL"/>
    <property type="match status" value="1"/>
</dbReference>
<dbReference type="InterPro" id="IPR031168">
    <property type="entry name" value="G_TrmE"/>
</dbReference>
<evidence type="ECO:0000256" key="2">
    <source>
        <dbReference type="ARBA" id="ARBA00022490"/>
    </source>
</evidence>
<keyword evidence="7 10" id="KW-0460">Magnesium</keyword>
<evidence type="ECO:0000256" key="9">
    <source>
        <dbReference type="ARBA" id="ARBA00023134"/>
    </source>
</evidence>
<dbReference type="GO" id="GO:0042802">
    <property type="term" value="F:identical protein binding"/>
    <property type="evidence" value="ECO:0007669"/>
    <property type="project" value="UniProtKB-ARBA"/>
</dbReference>
<dbReference type="InterPro" id="IPR025867">
    <property type="entry name" value="MnmE_helical"/>
</dbReference>
<evidence type="ECO:0000256" key="4">
    <source>
        <dbReference type="ARBA" id="ARBA00022723"/>
    </source>
</evidence>
<dbReference type="SUPFAM" id="SSF116878">
    <property type="entry name" value="TrmE connector domain"/>
    <property type="match status" value="1"/>
</dbReference>
<dbReference type="OrthoDB" id="9805918at2"/>
<evidence type="ECO:0000256" key="7">
    <source>
        <dbReference type="ARBA" id="ARBA00022842"/>
    </source>
</evidence>
<dbReference type="RefSeq" id="WP_073269396.1">
    <property type="nucleotide sequence ID" value="NZ_FQTU01000002.1"/>
</dbReference>
<evidence type="ECO:0000256" key="3">
    <source>
        <dbReference type="ARBA" id="ARBA00022694"/>
    </source>
</evidence>
<dbReference type="Pfam" id="PF12631">
    <property type="entry name" value="MnmE_helical"/>
    <property type="match status" value="1"/>
</dbReference>
<feature type="binding site" evidence="10">
    <location>
        <begin position="252"/>
        <end position="258"/>
    </location>
    <ligand>
        <name>GTP</name>
        <dbReference type="ChEBI" id="CHEBI:37565"/>
    </ligand>
</feature>
<comment type="subcellular location">
    <subcellularLocation>
        <location evidence="10">Cytoplasm</location>
    </subcellularLocation>
</comment>
<dbReference type="Gene3D" id="3.40.50.300">
    <property type="entry name" value="P-loop containing nucleotide triphosphate hydrolases"/>
    <property type="match status" value="1"/>
</dbReference>
<dbReference type="GO" id="GO:0005829">
    <property type="term" value="C:cytosol"/>
    <property type="evidence" value="ECO:0007669"/>
    <property type="project" value="TreeGrafter"/>
</dbReference>
<keyword evidence="14" id="KW-1185">Reference proteome</keyword>
<gene>
    <name evidence="10" type="primary">mnmE</name>
    <name evidence="10" type="synonym">trmE</name>
    <name evidence="13" type="ORF">SAMN02746064_00390</name>
</gene>
<feature type="binding site" evidence="10">
    <location>
        <position position="24"/>
    </location>
    <ligand>
        <name>(6S)-5-formyl-5,6,7,8-tetrahydrofolate</name>
        <dbReference type="ChEBI" id="CHEBI:57457"/>
    </ligand>
</feature>
<dbReference type="FunFam" id="3.30.1360.120:FF:000003">
    <property type="entry name" value="tRNA modification GTPase MnmE"/>
    <property type="match status" value="1"/>
</dbReference>
<feature type="binding site" evidence="10">
    <location>
        <position position="237"/>
    </location>
    <ligand>
        <name>Mg(2+)</name>
        <dbReference type="ChEBI" id="CHEBI:18420"/>
    </ligand>
</feature>
<dbReference type="PANTHER" id="PTHR42714">
    <property type="entry name" value="TRNA MODIFICATION GTPASE GTPBP3"/>
    <property type="match status" value="1"/>
</dbReference>
<dbReference type="NCBIfam" id="NF003661">
    <property type="entry name" value="PRK05291.1-3"/>
    <property type="match status" value="1"/>
</dbReference>
<dbReference type="NCBIfam" id="TIGR00450">
    <property type="entry name" value="mnmE_trmE_thdF"/>
    <property type="match status" value="1"/>
</dbReference>
<evidence type="ECO:0000313" key="13">
    <source>
        <dbReference type="EMBL" id="SHE39818.1"/>
    </source>
</evidence>
<comment type="caution">
    <text evidence="10">Lacks conserved residue(s) required for the propagation of feature annotation.</text>
</comment>
<keyword evidence="4 10" id="KW-0479">Metal-binding</keyword>
<feature type="binding site" evidence="10">
    <location>
        <position position="88"/>
    </location>
    <ligand>
        <name>(6S)-5-formyl-5,6,7,8-tetrahydrofolate</name>
        <dbReference type="ChEBI" id="CHEBI:57457"/>
    </ligand>
</feature>
<feature type="binding site" evidence="10">
    <location>
        <position position="127"/>
    </location>
    <ligand>
        <name>(6S)-5-formyl-5,6,7,8-tetrahydrofolate</name>
        <dbReference type="ChEBI" id="CHEBI:57457"/>
    </ligand>
</feature>
<dbReference type="InterPro" id="IPR005225">
    <property type="entry name" value="Small_GTP-bd"/>
</dbReference>
<evidence type="ECO:0000256" key="5">
    <source>
        <dbReference type="ARBA" id="ARBA00022741"/>
    </source>
</evidence>
<keyword evidence="3 10" id="KW-0819">tRNA processing</keyword>
<comment type="similarity">
    <text evidence="1 10 11">Belongs to the TRAFAC class TrmE-Era-EngA-EngB-Septin-like GTPase superfamily. TrmE GTPase family.</text>
</comment>
<feature type="binding site" evidence="10">
    <location>
        <begin position="233"/>
        <end position="238"/>
    </location>
    <ligand>
        <name>GTP</name>
        <dbReference type="ChEBI" id="CHEBI:37565"/>
    </ligand>
</feature>
<name>A0A1M4T684_9FIRM</name>
<dbReference type="Proteomes" id="UP000184251">
    <property type="component" value="Unassembled WGS sequence"/>
</dbReference>
<protein>
    <recommendedName>
        <fullName evidence="10">tRNA modification GTPase MnmE</fullName>
        <ecNumber evidence="10">3.6.-.-</ecNumber>
    </recommendedName>
</protein>
<dbReference type="FunFam" id="3.40.50.300:FF:000494">
    <property type="entry name" value="tRNA modification GTPase MnmE"/>
    <property type="match status" value="1"/>
</dbReference>
<dbReference type="InterPro" id="IPR027368">
    <property type="entry name" value="MnmE_dom2"/>
</dbReference>
<dbReference type="CDD" id="cd14858">
    <property type="entry name" value="TrmE_N"/>
    <property type="match status" value="1"/>
</dbReference>
<dbReference type="InterPro" id="IPR006073">
    <property type="entry name" value="GTP-bd"/>
</dbReference>
<evidence type="ECO:0000256" key="1">
    <source>
        <dbReference type="ARBA" id="ARBA00011043"/>
    </source>
</evidence>
<dbReference type="Pfam" id="PF01926">
    <property type="entry name" value="MMR_HSR1"/>
    <property type="match status" value="1"/>
</dbReference>
<dbReference type="HAMAP" id="MF_00379">
    <property type="entry name" value="GTPase_MnmE"/>
    <property type="match status" value="1"/>
</dbReference>
<dbReference type="InterPro" id="IPR018948">
    <property type="entry name" value="GTP-bd_TrmE_N"/>
</dbReference>